<evidence type="ECO:0000313" key="2">
    <source>
        <dbReference type="Proteomes" id="UP000692954"/>
    </source>
</evidence>
<organism evidence="1 2">
    <name type="scientific">Paramecium sonneborni</name>
    <dbReference type="NCBI Taxonomy" id="65129"/>
    <lineage>
        <taxon>Eukaryota</taxon>
        <taxon>Sar</taxon>
        <taxon>Alveolata</taxon>
        <taxon>Ciliophora</taxon>
        <taxon>Intramacronucleata</taxon>
        <taxon>Oligohymenophorea</taxon>
        <taxon>Peniculida</taxon>
        <taxon>Parameciidae</taxon>
        <taxon>Paramecium</taxon>
    </lineage>
</organism>
<sequence length="134" mass="15999">MSTAKSYIAQQKAKKTEFVYFYLKNSILKKNLFIVDGFLDKKSQAVVFFEHYQKPRFVIYFQSSKDEVEQNMGLLGAEEQKNVVFKNLPISFKIAMEYQILKKFLILCNQMLILFKKDYQIIFKNLLIQLFRLQ</sequence>
<gene>
    <name evidence="1" type="ORF">PSON_ATCC_30995.1.T0090075</name>
</gene>
<protein>
    <submittedName>
        <fullName evidence="1">Uncharacterized protein</fullName>
    </submittedName>
</protein>
<proteinExistence type="predicted"/>
<dbReference type="OrthoDB" id="292569at2759"/>
<comment type="caution">
    <text evidence="1">The sequence shown here is derived from an EMBL/GenBank/DDBJ whole genome shotgun (WGS) entry which is preliminary data.</text>
</comment>
<evidence type="ECO:0000313" key="1">
    <source>
        <dbReference type="EMBL" id="CAD8055107.1"/>
    </source>
</evidence>
<keyword evidence="2" id="KW-1185">Reference proteome</keyword>
<dbReference type="AlphaFoldDB" id="A0A8S1KK27"/>
<accession>A0A8S1KK27</accession>
<dbReference type="Proteomes" id="UP000692954">
    <property type="component" value="Unassembled WGS sequence"/>
</dbReference>
<reference evidence="1" key="1">
    <citation type="submission" date="2021-01" db="EMBL/GenBank/DDBJ databases">
        <authorList>
            <consortium name="Genoscope - CEA"/>
            <person name="William W."/>
        </authorList>
    </citation>
    <scope>NUCLEOTIDE SEQUENCE</scope>
</reference>
<dbReference type="EMBL" id="CAJJDN010000009">
    <property type="protein sequence ID" value="CAD8055107.1"/>
    <property type="molecule type" value="Genomic_DNA"/>
</dbReference>
<name>A0A8S1KK27_9CILI</name>